<evidence type="ECO:0000256" key="3">
    <source>
        <dbReference type="ARBA" id="ARBA00022679"/>
    </source>
</evidence>
<organism evidence="6 7">
    <name type="scientific">Trichomalopsis sarcophagae</name>
    <dbReference type="NCBI Taxonomy" id="543379"/>
    <lineage>
        <taxon>Eukaryota</taxon>
        <taxon>Metazoa</taxon>
        <taxon>Ecdysozoa</taxon>
        <taxon>Arthropoda</taxon>
        <taxon>Hexapoda</taxon>
        <taxon>Insecta</taxon>
        <taxon>Pterygota</taxon>
        <taxon>Neoptera</taxon>
        <taxon>Endopterygota</taxon>
        <taxon>Hymenoptera</taxon>
        <taxon>Apocrita</taxon>
        <taxon>Proctotrupomorpha</taxon>
        <taxon>Chalcidoidea</taxon>
        <taxon>Pteromalidae</taxon>
        <taxon>Pteromalinae</taxon>
        <taxon>Trichomalopsis</taxon>
    </lineage>
</organism>
<protein>
    <recommendedName>
        <fullName evidence="5">Glycosyl transferase family 25 domain-containing protein</fullName>
    </recommendedName>
</protein>
<evidence type="ECO:0000259" key="5">
    <source>
        <dbReference type="Pfam" id="PF01755"/>
    </source>
</evidence>
<evidence type="ECO:0000256" key="1">
    <source>
        <dbReference type="ARBA" id="ARBA00006721"/>
    </source>
</evidence>
<keyword evidence="3" id="KW-0808">Transferase</keyword>
<proteinExistence type="inferred from homology"/>
<dbReference type="EMBL" id="NNAY01000480">
    <property type="protein sequence ID" value="OXU28084.1"/>
    <property type="molecule type" value="Genomic_DNA"/>
</dbReference>
<dbReference type="Pfam" id="PF01755">
    <property type="entry name" value="Glyco_transf_25"/>
    <property type="match status" value="1"/>
</dbReference>
<dbReference type="OrthoDB" id="47375at2759"/>
<gene>
    <name evidence="6" type="ORF">TSAR_013883</name>
</gene>
<evidence type="ECO:0000313" key="6">
    <source>
        <dbReference type="EMBL" id="OXU28084.1"/>
    </source>
</evidence>
<keyword evidence="7" id="KW-1185">Reference proteome</keyword>
<comment type="caution">
    <text evidence="6">The sequence shown here is derived from an EMBL/GenBank/DDBJ whole genome shotgun (WGS) entry which is preliminary data.</text>
</comment>
<dbReference type="CDD" id="cd06532">
    <property type="entry name" value="Glyco_transf_25"/>
    <property type="match status" value="1"/>
</dbReference>
<reference evidence="6 7" key="1">
    <citation type="journal article" date="2017" name="Curr. Biol.">
        <title>The Evolution of Venom by Co-option of Single-Copy Genes.</title>
        <authorList>
            <person name="Martinson E.O."/>
            <person name="Mrinalini"/>
            <person name="Kelkar Y.D."/>
            <person name="Chang C.H."/>
            <person name="Werren J.H."/>
        </authorList>
    </citation>
    <scope>NUCLEOTIDE SEQUENCE [LARGE SCALE GENOMIC DNA]</scope>
    <source>
        <strain evidence="6 7">Alberta</strain>
        <tissue evidence="6">Whole body</tissue>
    </source>
</reference>
<evidence type="ECO:0000256" key="4">
    <source>
        <dbReference type="SAM" id="SignalP"/>
    </source>
</evidence>
<dbReference type="InterPro" id="IPR050757">
    <property type="entry name" value="Collagen_mod_GT25"/>
</dbReference>
<feature type="domain" description="Glycosyl transferase family 25" evidence="5">
    <location>
        <begin position="318"/>
        <end position="500"/>
    </location>
</feature>
<dbReference type="PANTHER" id="PTHR10730:SF53">
    <property type="entry name" value="GLYCOSYLTRANSFERASE 25 FAMILY MEMBER"/>
    <property type="match status" value="1"/>
</dbReference>
<name>A0A232FB65_9HYME</name>
<dbReference type="Pfam" id="PF13704">
    <property type="entry name" value="Glyco_tranf_2_4"/>
    <property type="match status" value="1"/>
</dbReference>
<sequence>MNYYLVLLLCVLKIINSEETFKKPNILVGILARNKAHTLPYTLSYLEKLDYPKDRIALWIYSDNNVDNTIEVLKKWLTVQKDNYFMVNATLDEESHGHDDEKGIADWSSKRFEHIIKLREEVLNYARRIWADFIFMLDADVFLTNPKTLDSLIRKNETVVAPLLKSDGMYSNFWAGMSDDFYYKRTDDYESILNNKVSGCFPVPMVHSAVLIDLRRKNSDYLTYNFKNINNYNGPIDDIITFALSAKYSDISLNVCNDQKYGFIMVPLQSDDSFDHDYQQLVNVKLEILAAGDQEYIELTESMKPFVNYPEKDSMDFSNVYMINLLRRPERRRRMMSCLNELGIQVEIIDAVDGRVLNESLLESWNIKMMPGYKDPYHKRPMTMGEVGCFLSHYIVWNRIVEDGDKISLILEDDVKFEPYFRQKIKLILNELERFKKDWDLVYLGRKQMQRDTESWVEGSRYLVHAGYSYWTVGYMLSAKGAKKLIDAKPLESLIPVDEYLPIMYDKHPREDWKEYFNDRDLIALSAEPLILFPTHYTGDSGYISDTENSVLLPAEEMPSKDEL</sequence>
<dbReference type="STRING" id="543379.A0A232FB65"/>
<accession>A0A232FB65</accession>
<evidence type="ECO:0000256" key="2">
    <source>
        <dbReference type="ARBA" id="ARBA00022676"/>
    </source>
</evidence>
<dbReference type="AlphaFoldDB" id="A0A232FB65"/>
<keyword evidence="2" id="KW-0328">Glycosyltransferase</keyword>
<dbReference type="Proteomes" id="UP000215335">
    <property type="component" value="Unassembled WGS sequence"/>
</dbReference>
<dbReference type="GO" id="GO:0050211">
    <property type="term" value="F:procollagen galactosyltransferase activity"/>
    <property type="evidence" value="ECO:0007669"/>
    <property type="project" value="TreeGrafter"/>
</dbReference>
<dbReference type="Gene3D" id="3.90.550.10">
    <property type="entry name" value="Spore Coat Polysaccharide Biosynthesis Protein SpsA, Chain A"/>
    <property type="match status" value="1"/>
</dbReference>
<dbReference type="SUPFAM" id="SSF53448">
    <property type="entry name" value="Nucleotide-diphospho-sugar transferases"/>
    <property type="match status" value="1"/>
</dbReference>
<feature type="chain" id="PRO_5012330643" description="Glycosyl transferase family 25 domain-containing protein" evidence="4">
    <location>
        <begin position="18"/>
        <end position="564"/>
    </location>
</feature>
<feature type="signal peptide" evidence="4">
    <location>
        <begin position="1"/>
        <end position="17"/>
    </location>
</feature>
<dbReference type="InterPro" id="IPR029044">
    <property type="entry name" value="Nucleotide-diphossugar_trans"/>
</dbReference>
<dbReference type="PANTHER" id="PTHR10730">
    <property type="entry name" value="PROCOLLAGEN-LYSINE,2-OXOGLUTARATE 5-DIOXYGENASE/GLYCOSYLTRANSFERASE 25 FAMILY MEMBER"/>
    <property type="match status" value="1"/>
</dbReference>
<comment type="similarity">
    <text evidence="1">Belongs to the glycosyltransferase 25 family.</text>
</comment>
<keyword evidence="4" id="KW-0732">Signal</keyword>
<dbReference type="InterPro" id="IPR002654">
    <property type="entry name" value="Glyco_trans_25"/>
</dbReference>
<evidence type="ECO:0000313" key="7">
    <source>
        <dbReference type="Proteomes" id="UP000215335"/>
    </source>
</evidence>